<keyword evidence="10 18" id="KW-1133">Transmembrane helix</keyword>
<organism evidence="19 20">
    <name type="scientific">Angustibacter aerolatus</name>
    <dbReference type="NCBI Taxonomy" id="1162965"/>
    <lineage>
        <taxon>Bacteria</taxon>
        <taxon>Bacillati</taxon>
        <taxon>Actinomycetota</taxon>
        <taxon>Actinomycetes</taxon>
        <taxon>Kineosporiales</taxon>
        <taxon>Kineosporiaceae</taxon>
    </lineage>
</organism>
<evidence type="ECO:0000256" key="4">
    <source>
        <dbReference type="ARBA" id="ARBA00021581"/>
    </source>
</evidence>
<evidence type="ECO:0000256" key="16">
    <source>
        <dbReference type="ARBA" id="ARBA00047594"/>
    </source>
</evidence>
<proteinExistence type="inferred from homology"/>
<evidence type="ECO:0000313" key="19">
    <source>
        <dbReference type="EMBL" id="GMA84816.1"/>
    </source>
</evidence>
<keyword evidence="7" id="KW-0378">Hydrolase</keyword>
<reference evidence="20" key="1">
    <citation type="journal article" date="2019" name="Int. J. Syst. Evol. Microbiol.">
        <title>The Global Catalogue of Microorganisms (GCM) 10K type strain sequencing project: providing services to taxonomists for standard genome sequencing and annotation.</title>
        <authorList>
            <consortium name="The Broad Institute Genomics Platform"/>
            <consortium name="The Broad Institute Genome Sequencing Center for Infectious Disease"/>
            <person name="Wu L."/>
            <person name="Ma J."/>
        </authorList>
    </citation>
    <scope>NUCLEOTIDE SEQUENCE [LARGE SCALE GENOMIC DNA]</scope>
    <source>
        <strain evidence="20">NBRC 108730</strain>
    </source>
</reference>
<keyword evidence="6 18" id="KW-0812">Transmembrane</keyword>
<keyword evidence="5" id="KW-1003">Cell membrane</keyword>
<evidence type="ECO:0000256" key="10">
    <source>
        <dbReference type="ARBA" id="ARBA00022989"/>
    </source>
</evidence>
<evidence type="ECO:0000256" key="11">
    <source>
        <dbReference type="ARBA" id="ARBA00023136"/>
    </source>
</evidence>
<dbReference type="PANTHER" id="PTHR30622">
    <property type="entry name" value="UNDECAPRENYL-DIPHOSPHATASE"/>
    <property type="match status" value="1"/>
</dbReference>
<evidence type="ECO:0000256" key="2">
    <source>
        <dbReference type="ARBA" id="ARBA00010621"/>
    </source>
</evidence>
<evidence type="ECO:0000256" key="7">
    <source>
        <dbReference type="ARBA" id="ARBA00022801"/>
    </source>
</evidence>
<comment type="caution">
    <text evidence="19">The sequence shown here is derived from an EMBL/GenBank/DDBJ whole genome shotgun (WGS) entry which is preliminary data.</text>
</comment>
<feature type="compositionally biased region" description="Low complexity" evidence="17">
    <location>
        <begin position="224"/>
        <end position="240"/>
    </location>
</feature>
<keyword evidence="13" id="KW-0961">Cell wall biogenesis/degradation</keyword>
<evidence type="ECO:0000256" key="6">
    <source>
        <dbReference type="ARBA" id="ARBA00022692"/>
    </source>
</evidence>
<evidence type="ECO:0000256" key="17">
    <source>
        <dbReference type="SAM" id="MobiDB-lite"/>
    </source>
</evidence>
<comment type="subcellular location">
    <subcellularLocation>
        <location evidence="1">Cell membrane</location>
        <topology evidence="1">Multi-pass membrane protein</topology>
    </subcellularLocation>
</comment>
<evidence type="ECO:0000256" key="3">
    <source>
        <dbReference type="ARBA" id="ARBA00012374"/>
    </source>
</evidence>
<dbReference type="EMBL" id="BSUZ01000001">
    <property type="protein sequence ID" value="GMA84816.1"/>
    <property type="molecule type" value="Genomic_DNA"/>
</dbReference>
<evidence type="ECO:0000313" key="20">
    <source>
        <dbReference type="Proteomes" id="UP001157017"/>
    </source>
</evidence>
<feature type="compositionally biased region" description="Basic residues" evidence="17">
    <location>
        <begin position="199"/>
        <end position="217"/>
    </location>
</feature>
<keyword evidence="12" id="KW-0046">Antibiotic resistance</keyword>
<feature type="transmembrane region" description="Helical" evidence="18">
    <location>
        <begin position="33"/>
        <end position="52"/>
    </location>
</feature>
<feature type="transmembrane region" description="Helical" evidence="18">
    <location>
        <begin position="64"/>
        <end position="81"/>
    </location>
</feature>
<accession>A0ABQ6JDG1</accession>
<evidence type="ECO:0000256" key="18">
    <source>
        <dbReference type="SAM" id="Phobius"/>
    </source>
</evidence>
<evidence type="ECO:0000256" key="12">
    <source>
        <dbReference type="ARBA" id="ARBA00023251"/>
    </source>
</evidence>
<dbReference type="Proteomes" id="UP001157017">
    <property type="component" value="Unassembled WGS sequence"/>
</dbReference>
<sequence>MATLLYFARDIARLVVAWVRGLRDSAHRDDPDYRLAWCVIVGSVPAGIVGFLLRDVIAGSLRNLWVVAAALVLWSGVLVVAERRGRQAVHDDRGVTIKDAVIIGVVQCFALVPGVSRSGATISAGLLRGLDRVTATRLSFFLAIPTLTAAGLFELKDVDTSVVGYGQARRRHRRLVRRRAGVDRLAAALRGAAPDHRVRAVPHRPRHRDRRAARRRRAERDGLTRCTATRTPARSTSSRRSPCWRCWSSRSSPAGGRRPWCWCRWSGCCCSGSCCRWAPRWCRAACASAGRCGGCSSRRASLKSVRMVPGPGRTPMVRLRVGRTPRWTVMLHRWTDPDPLAAALLRVVQEADGLQPERREQVLAHLHNVARR</sequence>
<keyword evidence="20" id="KW-1185">Reference proteome</keyword>
<evidence type="ECO:0000256" key="8">
    <source>
        <dbReference type="ARBA" id="ARBA00022960"/>
    </source>
</evidence>
<keyword evidence="8" id="KW-0133">Cell shape</keyword>
<dbReference type="PANTHER" id="PTHR30622:SF2">
    <property type="entry name" value="UNDECAPRENYL-DIPHOSPHATASE"/>
    <property type="match status" value="1"/>
</dbReference>
<protein>
    <recommendedName>
        <fullName evidence="4">Undecaprenyl-diphosphatase</fullName>
        <ecNumber evidence="3">3.6.1.27</ecNumber>
    </recommendedName>
    <alternativeName>
        <fullName evidence="15">Bacitracin resistance protein</fullName>
    </alternativeName>
    <alternativeName>
        <fullName evidence="14">Undecaprenyl pyrophosphate phosphatase</fullName>
    </alternativeName>
</protein>
<keyword evidence="9" id="KW-0573">Peptidoglycan synthesis</keyword>
<comment type="similarity">
    <text evidence="2">Belongs to the UppP family.</text>
</comment>
<name>A0ABQ6JDG1_9ACTN</name>
<dbReference type="InterPro" id="IPR003824">
    <property type="entry name" value="UppP"/>
</dbReference>
<feature type="region of interest" description="Disordered" evidence="17">
    <location>
        <begin position="196"/>
        <end position="240"/>
    </location>
</feature>
<evidence type="ECO:0000256" key="13">
    <source>
        <dbReference type="ARBA" id="ARBA00023316"/>
    </source>
</evidence>
<evidence type="ECO:0000256" key="14">
    <source>
        <dbReference type="ARBA" id="ARBA00032707"/>
    </source>
</evidence>
<comment type="catalytic activity">
    <reaction evidence="16">
        <text>di-trans,octa-cis-undecaprenyl diphosphate + H2O = di-trans,octa-cis-undecaprenyl phosphate + phosphate + H(+)</text>
        <dbReference type="Rhea" id="RHEA:28094"/>
        <dbReference type="ChEBI" id="CHEBI:15377"/>
        <dbReference type="ChEBI" id="CHEBI:15378"/>
        <dbReference type="ChEBI" id="CHEBI:43474"/>
        <dbReference type="ChEBI" id="CHEBI:58405"/>
        <dbReference type="ChEBI" id="CHEBI:60392"/>
        <dbReference type="EC" id="3.6.1.27"/>
    </reaction>
</comment>
<evidence type="ECO:0000256" key="15">
    <source>
        <dbReference type="ARBA" id="ARBA00032932"/>
    </source>
</evidence>
<keyword evidence="11 18" id="KW-0472">Membrane</keyword>
<evidence type="ECO:0000256" key="5">
    <source>
        <dbReference type="ARBA" id="ARBA00022475"/>
    </source>
</evidence>
<evidence type="ECO:0000256" key="1">
    <source>
        <dbReference type="ARBA" id="ARBA00004651"/>
    </source>
</evidence>
<evidence type="ECO:0000256" key="9">
    <source>
        <dbReference type="ARBA" id="ARBA00022984"/>
    </source>
</evidence>
<dbReference type="Pfam" id="PF02673">
    <property type="entry name" value="BacA"/>
    <property type="match status" value="1"/>
</dbReference>
<gene>
    <name evidence="19" type="ORF">GCM10025868_00660</name>
</gene>
<dbReference type="EC" id="3.6.1.27" evidence="3"/>